<protein>
    <recommendedName>
        <fullName evidence="3">DUF2292 domain-containing protein</fullName>
    </recommendedName>
</protein>
<name>A0A2T4ZAU5_9BACL</name>
<evidence type="ECO:0000313" key="1">
    <source>
        <dbReference type="EMBL" id="PTM59014.1"/>
    </source>
</evidence>
<reference evidence="1 2" key="1">
    <citation type="submission" date="2018-04" db="EMBL/GenBank/DDBJ databases">
        <title>Genomic Encyclopedia of Archaeal and Bacterial Type Strains, Phase II (KMG-II): from individual species to whole genera.</title>
        <authorList>
            <person name="Goeker M."/>
        </authorList>
    </citation>
    <scope>NUCLEOTIDE SEQUENCE [LARGE SCALE GENOMIC DNA]</scope>
    <source>
        <strain evidence="1 2">DSM 45169</strain>
    </source>
</reference>
<dbReference type="RefSeq" id="WP_107725745.1">
    <property type="nucleotide sequence ID" value="NZ_PZZP01000001.1"/>
</dbReference>
<dbReference type="EMBL" id="PZZP01000001">
    <property type="protein sequence ID" value="PTM59014.1"/>
    <property type="molecule type" value="Genomic_DNA"/>
</dbReference>
<dbReference type="InterPro" id="IPR018743">
    <property type="entry name" value="DUF2292"/>
</dbReference>
<dbReference type="Proteomes" id="UP000241639">
    <property type="component" value="Unassembled WGS sequence"/>
</dbReference>
<evidence type="ECO:0008006" key="3">
    <source>
        <dbReference type="Google" id="ProtNLM"/>
    </source>
</evidence>
<dbReference type="Pfam" id="PF10055">
    <property type="entry name" value="DUF2292"/>
    <property type="match status" value="1"/>
</dbReference>
<dbReference type="AlphaFoldDB" id="A0A2T4ZAU5"/>
<proteinExistence type="predicted"/>
<comment type="caution">
    <text evidence="1">The sequence shown here is derived from an EMBL/GenBank/DDBJ whole genome shotgun (WGS) entry which is preliminary data.</text>
</comment>
<accession>A0A2T4ZAU5</accession>
<dbReference type="OrthoDB" id="2382414at2"/>
<sequence>MDNPTHDPKVYRILEALKGLEYGSLLITIHDSKMVQLERTEKHRFVTERKQENDNRHR</sequence>
<organism evidence="1 2">
    <name type="scientific">Desmospora activa DSM 45169</name>
    <dbReference type="NCBI Taxonomy" id="1121389"/>
    <lineage>
        <taxon>Bacteria</taxon>
        <taxon>Bacillati</taxon>
        <taxon>Bacillota</taxon>
        <taxon>Bacilli</taxon>
        <taxon>Bacillales</taxon>
        <taxon>Thermoactinomycetaceae</taxon>
        <taxon>Desmospora</taxon>
    </lineage>
</organism>
<gene>
    <name evidence="1" type="ORF">C8J48_1614</name>
</gene>
<evidence type="ECO:0000313" key="2">
    <source>
        <dbReference type="Proteomes" id="UP000241639"/>
    </source>
</evidence>
<keyword evidence="2" id="KW-1185">Reference proteome</keyword>